<protein>
    <recommendedName>
        <fullName evidence="4">Tetratricopeptide repeat protein</fullName>
    </recommendedName>
</protein>
<dbReference type="Gene3D" id="2.60.120.260">
    <property type="entry name" value="Galactose-binding domain-like"/>
    <property type="match status" value="1"/>
</dbReference>
<evidence type="ECO:0000256" key="1">
    <source>
        <dbReference type="SAM" id="Phobius"/>
    </source>
</evidence>
<name>A0ABY4SJS7_9CAUL</name>
<evidence type="ECO:0000313" key="2">
    <source>
        <dbReference type="EMBL" id="URI15038.1"/>
    </source>
</evidence>
<keyword evidence="1" id="KW-0472">Membrane</keyword>
<evidence type="ECO:0000313" key="3">
    <source>
        <dbReference type="Proteomes" id="UP001055429"/>
    </source>
</evidence>
<dbReference type="Proteomes" id="UP001055429">
    <property type="component" value="Chromosome"/>
</dbReference>
<reference evidence="2" key="1">
    <citation type="submission" date="2022-05" db="EMBL/GenBank/DDBJ databases">
        <title>Brevundimonas albigilva TT17 genome sequence.</title>
        <authorList>
            <person name="Lee K."/>
            <person name="Son H."/>
        </authorList>
    </citation>
    <scope>NUCLEOTIDE SEQUENCE</scope>
    <source>
        <strain evidence="2">TT17</strain>
    </source>
</reference>
<evidence type="ECO:0008006" key="4">
    <source>
        <dbReference type="Google" id="ProtNLM"/>
    </source>
</evidence>
<proteinExistence type="predicted"/>
<dbReference type="EMBL" id="CP097649">
    <property type="protein sequence ID" value="URI15038.1"/>
    <property type="molecule type" value="Genomic_DNA"/>
</dbReference>
<keyword evidence="1" id="KW-0812">Transmembrane</keyword>
<feature type="transmembrane region" description="Helical" evidence="1">
    <location>
        <begin position="21"/>
        <end position="45"/>
    </location>
</feature>
<accession>A0ABY4SJS7</accession>
<gene>
    <name evidence="2" type="ORF">M8231_14765</name>
</gene>
<keyword evidence="3" id="KW-1185">Reference proteome</keyword>
<keyword evidence="1" id="KW-1133">Transmembrane helix</keyword>
<sequence length="423" mass="45565">MGRRTSQHGARESRRQGKLRASRPAAVLIVGAAIGLGVLTAAFGLGKLWAQEEPDRALRAWPWQAEAHLTLAADALGGAAGLADASLAEAHARDALEHAPLSVRAVSILGQAAVFKGELQHADALMQTAARRSLRDAPSQTWLFARALDRRDYPAAMRSLDVLLRRRPELNETLFPVLFPLLDAAPGARAALAERLALTPPWRSMLLTSYARSASQPAFAYHLYQFLRDGPAPPTDQEAGAYIDRLVRDRAYVAALVAWQQQRPQTAAGLLIDGGFEADNSLPPFGWRLLAADGGAAEIIGSPTGEGRALQATALGGLKRQKLAEQLLVLAPGSYRLQGRLWREADTREDALVWTMRCENGPAIEATQTLRGSGEGTFLFSVTFETPQACPAQRLALETRPGASLSPGTAVFDDLRIEPTGLR</sequence>
<dbReference type="RefSeq" id="WP_250201824.1">
    <property type="nucleotide sequence ID" value="NZ_CP097649.1"/>
</dbReference>
<organism evidence="2 3">
    <name type="scientific">Brevundimonas albigilva</name>
    <dbReference type="NCBI Taxonomy" id="1312364"/>
    <lineage>
        <taxon>Bacteria</taxon>
        <taxon>Pseudomonadati</taxon>
        <taxon>Pseudomonadota</taxon>
        <taxon>Alphaproteobacteria</taxon>
        <taxon>Caulobacterales</taxon>
        <taxon>Caulobacteraceae</taxon>
        <taxon>Brevundimonas</taxon>
    </lineage>
</organism>